<reference evidence="6" key="1">
    <citation type="submission" date="2018-05" db="EMBL/GenBank/DDBJ databases">
        <authorList>
            <person name="Lanie J.A."/>
            <person name="Ng W.-L."/>
            <person name="Kazmierczak K.M."/>
            <person name="Andrzejewski T.M."/>
            <person name="Davidsen T.M."/>
            <person name="Wayne K.J."/>
            <person name="Tettelin H."/>
            <person name="Glass J.I."/>
            <person name="Rusch D."/>
            <person name="Podicherti R."/>
            <person name="Tsui H.-C.T."/>
            <person name="Winkler M.E."/>
        </authorList>
    </citation>
    <scope>NUCLEOTIDE SEQUENCE</scope>
</reference>
<feature type="domain" description="Aminotransferase class V" evidence="5">
    <location>
        <begin position="26"/>
        <end position="170"/>
    </location>
</feature>
<dbReference type="InterPro" id="IPR015421">
    <property type="entry name" value="PyrdxlP-dep_Trfase_major"/>
</dbReference>
<dbReference type="PANTHER" id="PTHR21152:SF24">
    <property type="entry name" value="ALANINE--GLYOXYLATE AMINOTRANSFERASE 1"/>
    <property type="match status" value="1"/>
</dbReference>
<sequence length="173" mass="18902">MEDSNLRIPGPVPLPKDTLEIMSRQMINHRGLEYAMMLEEMSSNLKSVLMTKSDVYFITASGTGAMESAIVNTTSPGDDILSISIGWFGQRFGDISDAYGCKTTRLEFQSGEPADPEKVKKELLKNKNYKAVLITHNESSSGVRNPLREICEVIKNNSNALILVDAVSSAAGT</sequence>
<evidence type="ECO:0000256" key="1">
    <source>
        <dbReference type="ARBA" id="ARBA00001933"/>
    </source>
</evidence>
<keyword evidence="4" id="KW-0663">Pyridoxal phosphate</keyword>
<evidence type="ECO:0000259" key="5">
    <source>
        <dbReference type="Pfam" id="PF00266"/>
    </source>
</evidence>
<dbReference type="EMBL" id="UINC01163490">
    <property type="protein sequence ID" value="SVD63828.1"/>
    <property type="molecule type" value="Genomic_DNA"/>
</dbReference>
<dbReference type="GO" id="GO:0004760">
    <property type="term" value="F:L-serine-pyruvate transaminase activity"/>
    <property type="evidence" value="ECO:0007669"/>
    <property type="project" value="TreeGrafter"/>
</dbReference>
<dbReference type="SUPFAM" id="SSF53383">
    <property type="entry name" value="PLP-dependent transferases"/>
    <property type="match status" value="1"/>
</dbReference>
<evidence type="ECO:0000256" key="2">
    <source>
        <dbReference type="ARBA" id="ARBA00022576"/>
    </source>
</evidence>
<feature type="non-terminal residue" evidence="6">
    <location>
        <position position="173"/>
    </location>
</feature>
<dbReference type="InterPro" id="IPR000192">
    <property type="entry name" value="Aminotrans_V_dom"/>
</dbReference>
<organism evidence="6">
    <name type="scientific">marine metagenome</name>
    <dbReference type="NCBI Taxonomy" id="408172"/>
    <lineage>
        <taxon>unclassified sequences</taxon>
        <taxon>metagenomes</taxon>
        <taxon>ecological metagenomes</taxon>
    </lineage>
</organism>
<keyword evidence="2" id="KW-0032">Aminotransferase</keyword>
<dbReference type="AlphaFoldDB" id="A0A382X094"/>
<dbReference type="Pfam" id="PF00266">
    <property type="entry name" value="Aminotran_5"/>
    <property type="match status" value="1"/>
</dbReference>
<evidence type="ECO:0000256" key="3">
    <source>
        <dbReference type="ARBA" id="ARBA00022679"/>
    </source>
</evidence>
<dbReference type="Gene3D" id="3.40.640.10">
    <property type="entry name" value="Type I PLP-dependent aspartate aminotransferase-like (Major domain)"/>
    <property type="match status" value="1"/>
</dbReference>
<proteinExistence type="predicted"/>
<gene>
    <name evidence="6" type="ORF">METZ01_LOCUS416682</name>
</gene>
<dbReference type="InterPro" id="IPR015424">
    <property type="entry name" value="PyrdxlP-dep_Trfase"/>
</dbReference>
<dbReference type="GO" id="GO:0019265">
    <property type="term" value="P:glycine biosynthetic process, by transamination of glyoxylate"/>
    <property type="evidence" value="ECO:0007669"/>
    <property type="project" value="TreeGrafter"/>
</dbReference>
<comment type="cofactor">
    <cofactor evidence="1">
        <name>pyridoxal 5'-phosphate</name>
        <dbReference type="ChEBI" id="CHEBI:597326"/>
    </cofactor>
</comment>
<dbReference type="GO" id="GO:0008453">
    <property type="term" value="F:alanine-glyoxylate transaminase activity"/>
    <property type="evidence" value="ECO:0007669"/>
    <property type="project" value="TreeGrafter"/>
</dbReference>
<protein>
    <recommendedName>
        <fullName evidence="5">Aminotransferase class V domain-containing protein</fullName>
    </recommendedName>
</protein>
<accession>A0A382X094</accession>
<keyword evidence="3" id="KW-0808">Transferase</keyword>
<name>A0A382X094_9ZZZZ</name>
<dbReference type="GO" id="GO:0005777">
    <property type="term" value="C:peroxisome"/>
    <property type="evidence" value="ECO:0007669"/>
    <property type="project" value="TreeGrafter"/>
</dbReference>
<evidence type="ECO:0000313" key="6">
    <source>
        <dbReference type="EMBL" id="SVD63828.1"/>
    </source>
</evidence>
<dbReference type="PANTHER" id="PTHR21152">
    <property type="entry name" value="AMINOTRANSFERASE CLASS V"/>
    <property type="match status" value="1"/>
</dbReference>
<evidence type="ECO:0000256" key="4">
    <source>
        <dbReference type="ARBA" id="ARBA00022898"/>
    </source>
</evidence>